<evidence type="ECO:0000256" key="1">
    <source>
        <dbReference type="SAM" id="SignalP"/>
    </source>
</evidence>
<sequence length="75" mass="8416">MKLRLLLLLLLVQLHPMEHTSLYQPLLSMNVGGEVACFFCGLICTLKVLPLSLSFMLSPVRQVCMIKTQSVAERV</sequence>
<feature type="chain" id="PRO_5047480419" description="Secreted protein" evidence="1">
    <location>
        <begin position="20"/>
        <end position="75"/>
    </location>
</feature>
<dbReference type="EMBL" id="MU069856">
    <property type="protein sequence ID" value="KAF5832690.1"/>
    <property type="molecule type" value="Genomic_DNA"/>
</dbReference>
<keyword evidence="1" id="KW-0732">Signal</keyword>
<organism evidence="2 3">
    <name type="scientific">Dunaliella salina</name>
    <name type="common">Green alga</name>
    <name type="synonym">Protococcus salinus</name>
    <dbReference type="NCBI Taxonomy" id="3046"/>
    <lineage>
        <taxon>Eukaryota</taxon>
        <taxon>Viridiplantae</taxon>
        <taxon>Chlorophyta</taxon>
        <taxon>core chlorophytes</taxon>
        <taxon>Chlorophyceae</taxon>
        <taxon>CS clade</taxon>
        <taxon>Chlamydomonadales</taxon>
        <taxon>Dunaliellaceae</taxon>
        <taxon>Dunaliella</taxon>
    </lineage>
</organism>
<reference evidence="2" key="1">
    <citation type="submission" date="2017-08" db="EMBL/GenBank/DDBJ databases">
        <authorList>
            <person name="Polle J.E."/>
            <person name="Barry K."/>
            <person name="Cushman J."/>
            <person name="Schmutz J."/>
            <person name="Tran D."/>
            <person name="Hathwaick L.T."/>
            <person name="Yim W.C."/>
            <person name="Jenkins J."/>
            <person name="Mckie-Krisberg Z.M."/>
            <person name="Prochnik S."/>
            <person name="Lindquist E."/>
            <person name="Dockter R.B."/>
            <person name="Adam C."/>
            <person name="Molina H."/>
            <person name="Bunkerborg J."/>
            <person name="Jin E."/>
            <person name="Buchheim M."/>
            <person name="Magnuson J."/>
        </authorList>
    </citation>
    <scope>NUCLEOTIDE SEQUENCE</scope>
    <source>
        <strain evidence="2">CCAP 19/18</strain>
    </source>
</reference>
<protein>
    <recommendedName>
        <fullName evidence="4">Secreted protein</fullName>
    </recommendedName>
</protein>
<feature type="signal peptide" evidence="1">
    <location>
        <begin position="1"/>
        <end position="19"/>
    </location>
</feature>
<accession>A0ABQ7GDK6</accession>
<evidence type="ECO:0008006" key="4">
    <source>
        <dbReference type="Google" id="ProtNLM"/>
    </source>
</evidence>
<proteinExistence type="predicted"/>
<gene>
    <name evidence="2" type="ORF">DUNSADRAFT_11371</name>
</gene>
<evidence type="ECO:0000313" key="2">
    <source>
        <dbReference type="EMBL" id="KAF5832690.1"/>
    </source>
</evidence>
<evidence type="ECO:0000313" key="3">
    <source>
        <dbReference type="Proteomes" id="UP000815325"/>
    </source>
</evidence>
<comment type="caution">
    <text evidence="2">The sequence shown here is derived from an EMBL/GenBank/DDBJ whole genome shotgun (WGS) entry which is preliminary data.</text>
</comment>
<dbReference type="Proteomes" id="UP000815325">
    <property type="component" value="Unassembled WGS sequence"/>
</dbReference>
<name>A0ABQ7GDK6_DUNSA</name>
<keyword evidence="3" id="KW-1185">Reference proteome</keyword>